<dbReference type="AlphaFoldDB" id="A0A067M9D4"/>
<dbReference type="InterPro" id="IPR036322">
    <property type="entry name" value="WD40_repeat_dom_sf"/>
</dbReference>
<dbReference type="InterPro" id="IPR019775">
    <property type="entry name" value="WD40_repeat_CS"/>
</dbReference>
<feature type="repeat" description="WD" evidence="3">
    <location>
        <begin position="1035"/>
        <end position="1075"/>
    </location>
</feature>
<keyword evidence="2" id="KW-0677">Repeat</keyword>
<keyword evidence="6" id="KW-1185">Reference proteome</keyword>
<feature type="repeat" description="WD" evidence="3">
    <location>
        <begin position="790"/>
        <end position="826"/>
    </location>
</feature>
<dbReference type="PANTHER" id="PTHR22847:SF637">
    <property type="entry name" value="WD REPEAT DOMAIN 5B"/>
    <property type="match status" value="1"/>
</dbReference>
<dbReference type="PROSITE" id="PS00678">
    <property type="entry name" value="WD_REPEATS_1"/>
    <property type="match status" value="11"/>
</dbReference>
<dbReference type="InterPro" id="IPR020472">
    <property type="entry name" value="WD40_PAC1"/>
</dbReference>
<dbReference type="PRINTS" id="PR00320">
    <property type="entry name" value="GPROTEINBRPT"/>
</dbReference>
<dbReference type="Proteomes" id="UP000027195">
    <property type="component" value="Unassembled WGS sequence"/>
</dbReference>
<reference evidence="6" key="1">
    <citation type="journal article" date="2014" name="Proc. Natl. Acad. Sci. U.S.A.">
        <title>Extensive sampling of basidiomycete genomes demonstrates inadequacy of the white-rot/brown-rot paradigm for wood decay fungi.</title>
        <authorList>
            <person name="Riley R."/>
            <person name="Salamov A.A."/>
            <person name="Brown D.W."/>
            <person name="Nagy L.G."/>
            <person name="Floudas D."/>
            <person name="Held B.W."/>
            <person name="Levasseur A."/>
            <person name="Lombard V."/>
            <person name="Morin E."/>
            <person name="Otillar R."/>
            <person name="Lindquist E.A."/>
            <person name="Sun H."/>
            <person name="LaButti K.M."/>
            <person name="Schmutz J."/>
            <person name="Jabbour D."/>
            <person name="Luo H."/>
            <person name="Baker S.E."/>
            <person name="Pisabarro A.G."/>
            <person name="Walton J.D."/>
            <person name="Blanchette R.A."/>
            <person name="Henrissat B."/>
            <person name="Martin F."/>
            <person name="Cullen D."/>
            <person name="Hibbett D.S."/>
            <person name="Grigoriev I.V."/>
        </authorList>
    </citation>
    <scope>NUCLEOTIDE SEQUENCE [LARGE SCALE GENOMIC DNA]</scope>
    <source>
        <strain evidence="6">FD-172 SS1</strain>
    </source>
</reference>
<gene>
    <name evidence="5" type="ORF">BOTBODRAFT_92049</name>
</gene>
<dbReference type="PROSITE" id="PS50294">
    <property type="entry name" value="WD_REPEATS_REGION"/>
    <property type="match status" value="12"/>
</dbReference>
<feature type="repeat" description="WD" evidence="3">
    <location>
        <begin position="661"/>
        <end position="702"/>
    </location>
</feature>
<proteinExistence type="predicted"/>
<feature type="repeat" description="WD" evidence="3">
    <location>
        <begin position="618"/>
        <end position="659"/>
    </location>
</feature>
<evidence type="ECO:0000256" key="3">
    <source>
        <dbReference type="PROSITE-ProRule" id="PRU00221"/>
    </source>
</evidence>
<feature type="repeat" description="WD" evidence="3">
    <location>
        <begin position="1077"/>
        <end position="1118"/>
    </location>
</feature>
<feature type="repeat" description="WD" evidence="3">
    <location>
        <begin position="906"/>
        <end position="947"/>
    </location>
</feature>
<dbReference type="CDD" id="cd00200">
    <property type="entry name" value="WD40"/>
    <property type="match status" value="2"/>
</dbReference>
<dbReference type="Pfam" id="PF24883">
    <property type="entry name" value="NPHP3_N"/>
    <property type="match status" value="1"/>
</dbReference>
<feature type="repeat" description="WD" evidence="3">
    <location>
        <begin position="575"/>
        <end position="616"/>
    </location>
</feature>
<feature type="repeat" description="WD" evidence="3">
    <location>
        <begin position="833"/>
        <end position="874"/>
    </location>
</feature>
<accession>A0A067M9D4</accession>
<feature type="repeat" description="WD" evidence="3">
    <location>
        <begin position="704"/>
        <end position="745"/>
    </location>
</feature>
<dbReference type="EMBL" id="KL198090">
    <property type="protein sequence ID" value="KDQ08472.1"/>
    <property type="molecule type" value="Genomic_DNA"/>
</dbReference>
<name>A0A067M9D4_BOTB1</name>
<dbReference type="GO" id="GO:1990234">
    <property type="term" value="C:transferase complex"/>
    <property type="evidence" value="ECO:0007669"/>
    <property type="project" value="UniProtKB-ARBA"/>
</dbReference>
<evidence type="ECO:0000313" key="5">
    <source>
        <dbReference type="EMBL" id="KDQ08472.1"/>
    </source>
</evidence>
<keyword evidence="1 3" id="KW-0853">WD repeat</keyword>
<evidence type="ECO:0000256" key="2">
    <source>
        <dbReference type="ARBA" id="ARBA00022737"/>
    </source>
</evidence>
<feature type="repeat" description="WD" evidence="3">
    <location>
        <begin position="949"/>
        <end position="990"/>
    </location>
</feature>
<sequence length="1169" mass="126796">CMTGTRAKILKNIDEWLWDDASPHSLLWVHGHPGSGKSAIATSVAQSLHRAGALGASFFCKHDDEKLQDPALVMPTLVHQLAQVHKAYGKAVADVLGTDPHSGYMQGPREFESLVEQPIALVGKPTHTSLLVVVVDALDECGTKETCPPLLSQLVKLSTLAPWLKVVVTSRTLKYLSDCLEEAQKDHGDYLRCLDLDAERPADDLLHVTRQLLGKLGPHGWPGEPKLKELATHADGLFIWIIVACGFLTSTMSLETRERRLRDLLSGSTAGDPVGALWALYVESIPPGDDNHWEFQMVVGAMIATTVPLPGSALAALLKDYVQAESLHQTLEHLQSVLYVDSSKGNVVRVCRTSFSDFLTDKEHCPPEFYIEQPQHHARLTQACLSILVNGLRFNICNLESSHLFNAQVPNLENRVKEAISTQLEYSCLYWAHHLAQGERGSSEMNVVGLLHKFFHEPLVLYWVEALSLLGQLGAATPMLLQLSAWIGHISHQATMQRALASNSWLMSWDCCNSFPCPNTFYQPIMQSTPHLYVSALPFAPMHSRISSRFSLLFPNAIKVTHGQELYWPSLQHLLQGHMLSVLSVAYSPDGYHIVSGSADWTICIWDAKTGQLVGEPLRGHTDIVASVMYSPDGCHIVSGSGDKTICIWDAKTGQPVGEPLRGHTHSVNSVAYSPDGCHIVSGSWDGTICIWDAKTRQPVGRTLEGHTDGVFSVIYSPDGCHIVSGSCDKTACIWDAKTGQPVGKPLRGHMSLVYSVAYSPDGSHIASGSADKTICIWDAKTGQLVGEPLRGHTDSVVSVMYSPDGSHIVSGSHDKTICTWDAKTGWPVGEPLRGHTECISSVAYSPDGCHIVSGSDGETICIWDARIEQPVIAYSPDGCHIVSGSYDKTICIWDAKTGQPMGEPLRGHTDSIYSVAYSPDGCYIVSGSADNTICIWDVKTGQLTGEPLKGHIDSVHSVAYSPDSRYIVSGSHDGTVHTWDAKTGQPIGEPLKGHMDCICSAAYSLDRCHIVSGSDSEIIGISDAKMEQSVSGSLRRHTGTINSVAYSPCGCHIVSGSDNTIYIWDAKTGQPVGEPLRGHTHSVSSVAYSPDGCHIVSGSWDDTICIWNVKTGQPVGKPLRGHTNFVTSVAYSPDGCHIVSSSYDKTVCIWDVKAGQLVGDPLQHPDGV</sequence>
<dbReference type="PROSITE" id="PS50082">
    <property type="entry name" value="WD_REPEATS_2"/>
    <property type="match status" value="13"/>
</dbReference>
<dbReference type="Pfam" id="PF00400">
    <property type="entry name" value="WD40"/>
    <property type="match status" value="14"/>
</dbReference>
<evidence type="ECO:0000256" key="1">
    <source>
        <dbReference type="ARBA" id="ARBA00022574"/>
    </source>
</evidence>
<feature type="repeat" description="WD" evidence="3">
    <location>
        <begin position="747"/>
        <end position="788"/>
    </location>
</feature>
<protein>
    <recommendedName>
        <fullName evidence="4">NACHT domain-containing protein</fullName>
    </recommendedName>
</protein>
<dbReference type="SUPFAM" id="SSF50978">
    <property type="entry name" value="WD40 repeat-like"/>
    <property type="match status" value="2"/>
</dbReference>
<dbReference type="Gene3D" id="2.130.10.10">
    <property type="entry name" value="YVTN repeat-like/Quinoprotein amine dehydrogenase"/>
    <property type="match status" value="6"/>
</dbReference>
<feature type="domain" description="NACHT" evidence="4">
    <location>
        <begin position="25"/>
        <end position="172"/>
    </location>
</feature>
<dbReference type="Gene3D" id="3.40.50.300">
    <property type="entry name" value="P-loop containing nucleotide triphosphate hydrolases"/>
    <property type="match status" value="1"/>
</dbReference>
<feature type="non-terminal residue" evidence="5">
    <location>
        <position position="1169"/>
    </location>
</feature>
<dbReference type="InterPro" id="IPR001680">
    <property type="entry name" value="WD40_rpt"/>
</dbReference>
<feature type="repeat" description="WD" evidence="3">
    <location>
        <begin position="873"/>
        <end position="904"/>
    </location>
</feature>
<dbReference type="InterPro" id="IPR027417">
    <property type="entry name" value="P-loop_NTPase"/>
</dbReference>
<dbReference type="InterPro" id="IPR007111">
    <property type="entry name" value="NACHT_NTPase"/>
</dbReference>
<dbReference type="InterPro" id="IPR015943">
    <property type="entry name" value="WD40/YVTN_repeat-like_dom_sf"/>
</dbReference>
<organism evidence="5 6">
    <name type="scientific">Botryobasidium botryosum (strain FD-172 SS1)</name>
    <dbReference type="NCBI Taxonomy" id="930990"/>
    <lineage>
        <taxon>Eukaryota</taxon>
        <taxon>Fungi</taxon>
        <taxon>Dikarya</taxon>
        <taxon>Basidiomycota</taxon>
        <taxon>Agaricomycotina</taxon>
        <taxon>Agaricomycetes</taxon>
        <taxon>Cantharellales</taxon>
        <taxon>Botryobasidiaceae</taxon>
        <taxon>Botryobasidium</taxon>
    </lineage>
</organism>
<dbReference type="STRING" id="930990.A0A067M9D4"/>
<dbReference type="InParanoid" id="A0A067M9D4"/>
<feature type="repeat" description="WD" evidence="3">
    <location>
        <begin position="1120"/>
        <end position="1161"/>
    </location>
</feature>
<dbReference type="SMART" id="SM00320">
    <property type="entry name" value="WD40"/>
    <property type="match status" value="14"/>
</dbReference>
<dbReference type="PANTHER" id="PTHR22847">
    <property type="entry name" value="WD40 REPEAT PROTEIN"/>
    <property type="match status" value="1"/>
</dbReference>
<evidence type="ECO:0000313" key="6">
    <source>
        <dbReference type="Proteomes" id="UP000027195"/>
    </source>
</evidence>
<evidence type="ECO:0000259" key="4">
    <source>
        <dbReference type="PROSITE" id="PS50837"/>
    </source>
</evidence>
<dbReference type="OrthoDB" id="674604at2759"/>
<dbReference type="PROSITE" id="PS50837">
    <property type="entry name" value="NACHT"/>
    <property type="match status" value="1"/>
</dbReference>
<dbReference type="SUPFAM" id="SSF52540">
    <property type="entry name" value="P-loop containing nucleoside triphosphate hydrolases"/>
    <property type="match status" value="1"/>
</dbReference>
<dbReference type="InterPro" id="IPR056884">
    <property type="entry name" value="NPHP3-like_N"/>
</dbReference>
<feature type="non-terminal residue" evidence="5">
    <location>
        <position position="1"/>
    </location>
</feature>
<dbReference type="HOGENOM" id="CLU_000288_6_3_1"/>